<dbReference type="EC" id="5.6.2.1" evidence="2"/>
<accession>A0A2G2XCL5</accession>
<sequence>MVEESTVLDSLLLPKKIFCLAEPKRDEALAVDARQEIDLKVGVACTRFQTSYFNRKYGNLDARKLFRQSLMANDMLLPCVKTQILSSISIHNHFLVASSALGFGPQLTKQLVERVCTLKGHSKVMDRLPREPGILDLQFESAHLHFVQFLICNFLSVNSYGTLHVLIDSMVSPSSFDLRGTLGALLHNPVDGDHPPITPMCSASLGNDAWKLYQYICQHFLGTLSPDCKYRRIRVEFESGKEQFQCVGQLATVKGFTSIMPWLAISEKNLPEFAVGEKV</sequence>
<dbReference type="GO" id="GO:0005634">
    <property type="term" value="C:nucleus"/>
    <property type="evidence" value="ECO:0007669"/>
    <property type="project" value="TreeGrafter"/>
</dbReference>
<dbReference type="PROSITE" id="PS52039">
    <property type="entry name" value="TOPO_IA_2"/>
    <property type="match status" value="1"/>
</dbReference>
<dbReference type="SUPFAM" id="SSF56712">
    <property type="entry name" value="Prokaryotic type I DNA topoisomerase"/>
    <property type="match status" value="1"/>
</dbReference>
<keyword evidence="2" id="KW-0799">Topoisomerase</keyword>
<dbReference type="Gene3D" id="1.10.460.10">
    <property type="entry name" value="Topoisomerase I, domain 2"/>
    <property type="match status" value="1"/>
</dbReference>
<dbReference type="InterPro" id="IPR023405">
    <property type="entry name" value="Topo_IA_core_domain"/>
</dbReference>
<keyword evidence="5" id="KW-1185">Reference proteome</keyword>
<feature type="domain" description="Topo IA-type catalytic" evidence="3">
    <location>
        <begin position="24"/>
        <end position="279"/>
    </location>
</feature>
<dbReference type="STRING" id="33114.A0A2G2XCL5"/>
<reference evidence="4 5" key="1">
    <citation type="journal article" date="2017" name="Genome Biol.">
        <title>New reference genome sequences of hot pepper reveal the massive evolution of plant disease-resistance genes by retroduplication.</title>
        <authorList>
            <person name="Kim S."/>
            <person name="Park J."/>
            <person name="Yeom S.I."/>
            <person name="Kim Y.M."/>
            <person name="Seo E."/>
            <person name="Kim K.T."/>
            <person name="Kim M.S."/>
            <person name="Lee J.M."/>
            <person name="Cheong K."/>
            <person name="Shin H.S."/>
            <person name="Kim S.B."/>
            <person name="Han K."/>
            <person name="Lee J."/>
            <person name="Park M."/>
            <person name="Lee H.A."/>
            <person name="Lee H.Y."/>
            <person name="Lee Y."/>
            <person name="Oh S."/>
            <person name="Lee J.H."/>
            <person name="Choi E."/>
            <person name="Choi E."/>
            <person name="Lee S.E."/>
            <person name="Jeon J."/>
            <person name="Kim H."/>
            <person name="Choi G."/>
            <person name="Song H."/>
            <person name="Lee J."/>
            <person name="Lee S.C."/>
            <person name="Kwon J.K."/>
            <person name="Lee H.Y."/>
            <person name="Koo N."/>
            <person name="Hong Y."/>
            <person name="Kim R.W."/>
            <person name="Kang W.H."/>
            <person name="Huh J.H."/>
            <person name="Kang B.C."/>
            <person name="Yang T.J."/>
            <person name="Lee Y.H."/>
            <person name="Bennetzen J.L."/>
            <person name="Choi D."/>
        </authorList>
    </citation>
    <scope>NUCLEOTIDE SEQUENCE [LARGE SCALE GENOMIC DNA]</scope>
    <source>
        <strain evidence="5">cv. PBC81</strain>
    </source>
</reference>
<dbReference type="InterPro" id="IPR000380">
    <property type="entry name" value="Topo_IA"/>
</dbReference>
<keyword evidence="2" id="KW-0238">DNA-binding</keyword>
<dbReference type="GO" id="GO:0006310">
    <property type="term" value="P:DNA recombination"/>
    <property type="evidence" value="ECO:0007669"/>
    <property type="project" value="TreeGrafter"/>
</dbReference>
<organism evidence="4 5">
    <name type="scientific">Capsicum baccatum</name>
    <name type="common">Peruvian pepper</name>
    <dbReference type="NCBI Taxonomy" id="33114"/>
    <lineage>
        <taxon>Eukaryota</taxon>
        <taxon>Viridiplantae</taxon>
        <taxon>Streptophyta</taxon>
        <taxon>Embryophyta</taxon>
        <taxon>Tracheophyta</taxon>
        <taxon>Spermatophyta</taxon>
        <taxon>Magnoliopsida</taxon>
        <taxon>eudicotyledons</taxon>
        <taxon>Gunneridae</taxon>
        <taxon>Pentapetalae</taxon>
        <taxon>asterids</taxon>
        <taxon>lamiids</taxon>
        <taxon>Solanales</taxon>
        <taxon>Solanaceae</taxon>
        <taxon>Solanoideae</taxon>
        <taxon>Capsiceae</taxon>
        <taxon>Capsicum</taxon>
    </lineage>
</organism>
<evidence type="ECO:0000313" key="4">
    <source>
        <dbReference type="EMBL" id="PHT55091.1"/>
    </source>
</evidence>
<dbReference type="GO" id="GO:0003917">
    <property type="term" value="F:DNA topoisomerase type I (single strand cut, ATP-independent) activity"/>
    <property type="evidence" value="ECO:0007669"/>
    <property type="project" value="UniProtKB-EC"/>
</dbReference>
<proteinExistence type="inferred from homology"/>
<comment type="similarity">
    <text evidence="2">Belongs to the type IA topoisomerase family.</text>
</comment>
<dbReference type="EMBL" id="MLFT02000002">
    <property type="protein sequence ID" value="PHT55091.1"/>
    <property type="molecule type" value="Genomic_DNA"/>
</dbReference>
<comment type="caution">
    <text evidence="4">The sequence shown here is derived from an EMBL/GenBank/DDBJ whole genome shotgun (WGS) entry which is preliminary data.</text>
</comment>
<evidence type="ECO:0000256" key="2">
    <source>
        <dbReference type="RuleBase" id="RU362092"/>
    </source>
</evidence>
<dbReference type="GO" id="GO:0003677">
    <property type="term" value="F:DNA binding"/>
    <property type="evidence" value="ECO:0007669"/>
    <property type="project" value="UniProtKB-KW"/>
</dbReference>
<dbReference type="PANTHER" id="PTHR11390">
    <property type="entry name" value="PROKARYOTIC DNA TOPOISOMERASE"/>
    <property type="match status" value="1"/>
</dbReference>
<evidence type="ECO:0000256" key="1">
    <source>
        <dbReference type="ARBA" id="ARBA00023235"/>
    </source>
</evidence>
<name>A0A2G2XCL5_CAPBA</name>
<dbReference type="AlphaFoldDB" id="A0A2G2XCL5"/>
<dbReference type="Pfam" id="PF01131">
    <property type="entry name" value="Topoisom_bac"/>
    <property type="match status" value="1"/>
</dbReference>
<keyword evidence="1 2" id="KW-0413">Isomerase</keyword>
<reference evidence="5" key="2">
    <citation type="journal article" date="2017" name="J. Anim. Genet.">
        <title>Multiple reference genome sequences of hot pepper reveal the massive evolution of plant disease resistance genes by retroduplication.</title>
        <authorList>
            <person name="Kim S."/>
            <person name="Park J."/>
            <person name="Yeom S.-I."/>
            <person name="Kim Y.-M."/>
            <person name="Seo E."/>
            <person name="Kim K.-T."/>
            <person name="Kim M.-S."/>
            <person name="Lee J.M."/>
            <person name="Cheong K."/>
            <person name="Shin H.-S."/>
            <person name="Kim S.-B."/>
            <person name="Han K."/>
            <person name="Lee J."/>
            <person name="Park M."/>
            <person name="Lee H.-A."/>
            <person name="Lee H.-Y."/>
            <person name="Lee Y."/>
            <person name="Oh S."/>
            <person name="Lee J.H."/>
            <person name="Choi E."/>
            <person name="Choi E."/>
            <person name="Lee S.E."/>
            <person name="Jeon J."/>
            <person name="Kim H."/>
            <person name="Choi G."/>
            <person name="Song H."/>
            <person name="Lee J."/>
            <person name="Lee S.-C."/>
            <person name="Kwon J.-K."/>
            <person name="Lee H.-Y."/>
            <person name="Koo N."/>
            <person name="Hong Y."/>
            <person name="Kim R.W."/>
            <person name="Kang W.-H."/>
            <person name="Huh J.H."/>
            <person name="Kang B.-C."/>
            <person name="Yang T.-J."/>
            <person name="Lee Y.-H."/>
            <person name="Bennetzen J.L."/>
            <person name="Choi D."/>
        </authorList>
    </citation>
    <scope>NUCLEOTIDE SEQUENCE [LARGE SCALE GENOMIC DNA]</scope>
    <source>
        <strain evidence="5">cv. PBC81</strain>
    </source>
</reference>
<evidence type="ECO:0000313" key="5">
    <source>
        <dbReference type="Proteomes" id="UP000224567"/>
    </source>
</evidence>
<dbReference type="InterPro" id="IPR013824">
    <property type="entry name" value="Topo_IA_cen_sub1"/>
</dbReference>
<comment type="function">
    <text evidence="2">Introduces a single-strand break via transesterification at a target site in duplex DNA. Releases the supercoiling and torsional tension of DNA introduced during the DNA replication and transcription by transiently cleaving and rejoining one strand of the DNA duplex. The scissile phosphodiester is attacked by the catalytic tyrosine of the enzyme, resulting in the formation of a DNA-(5'-phosphotyrosyl)-enzyme intermediate and the expulsion of a 3'-OH DNA strand.</text>
</comment>
<gene>
    <name evidence="4" type="ORF">CQW23_03577</name>
</gene>
<evidence type="ECO:0000259" key="3">
    <source>
        <dbReference type="PROSITE" id="PS52039"/>
    </source>
</evidence>
<protein>
    <recommendedName>
        <fullName evidence="2">DNA topoisomerase</fullName>
        <ecNumber evidence="2">5.6.2.1</ecNumber>
    </recommendedName>
</protein>
<dbReference type="Proteomes" id="UP000224567">
    <property type="component" value="Unassembled WGS sequence"/>
</dbReference>
<dbReference type="OrthoDB" id="430051at2759"/>
<dbReference type="PANTHER" id="PTHR11390:SF20">
    <property type="entry name" value="DNA TOPOISOMERASE 3-BETA-1"/>
    <property type="match status" value="1"/>
</dbReference>
<dbReference type="InterPro" id="IPR013497">
    <property type="entry name" value="Topo_IA_cen"/>
</dbReference>
<comment type="catalytic activity">
    <reaction evidence="2">
        <text>ATP-independent breakage of single-stranded DNA, followed by passage and rejoining.</text>
        <dbReference type="EC" id="5.6.2.1"/>
    </reaction>
</comment>
<dbReference type="GO" id="GO:0006265">
    <property type="term" value="P:DNA topological change"/>
    <property type="evidence" value="ECO:0007669"/>
    <property type="project" value="InterPro"/>
</dbReference>
<dbReference type="GO" id="GO:0006281">
    <property type="term" value="P:DNA repair"/>
    <property type="evidence" value="ECO:0007669"/>
    <property type="project" value="TreeGrafter"/>
</dbReference>